<dbReference type="Proteomes" id="UP000243723">
    <property type="component" value="Unassembled WGS sequence"/>
</dbReference>
<dbReference type="CDD" id="cd03443">
    <property type="entry name" value="PaaI_thioesterase"/>
    <property type="match status" value="1"/>
</dbReference>
<dbReference type="Gene3D" id="3.10.129.10">
    <property type="entry name" value="Hotdog Thioesterase"/>
    <property type="match status" value="1"/>
</dbReference>
<organism evidence="3 4">
    <name type="scientific">Elsinoe australis</name>
    <dbReference type="NCBI Taxonomy" id="40998"/>
    <lineage>
        <taxon>Eukaryota</taxon>
        <taxon>Fungi</taxon>
        <taxon>Dikarya</taxon>
        <taxon>Ascomycota</taxon>
        <taxon>Pezizomycotina</taxon>
        <taxon>Dothideomycetes</taxon>
        <taxon>Dothideomycetidae</taxon>
        <taxon>Myriangiales</taxon>
        <taxon>Elsinoaceae</taxon>
        <taxon>Elsinoe</taxon>
    </lineage>
</organism>
<dbReference type="PANTHER" id="PTHR47260">
    <property type="entry name" value="UPF0644 PROTEIN PB2B4.06"/>
    <property type="match status" value="1"/>
</dbReference>
<dbReference type="InterPro" id="IPR029069">
    <property type="entry name" value="HotDog_dom_sf"/>
</dbReference>
<evidence type="ECO:0000259" key="2">
    <source>
        <dbReference type="Pfam" id="PF03061"/>
    </source>
</evidence>
<dbReference type="PANTHER" id="PTHR47260:SF7">
    <property type="entry name" value="THIOESTERASE FAMILY PROTEIN (AFU_ORTHOLOGUE AFUA_1G10800)"/>
    <property type="match status" value="1"/>
</dbReference>
<gene>
    <name evidence="3" type="ORF">B9Z65_30</name>
</gene>
<evidence type="ECO:0000313" key="4">
    <source>
        <dbReference type="Proteomes" id="UP000243723"/>
    </source>
</evidence>
<sequence length="268" mass="28197">MRPSATSILICEPTNNSSPNPSTPSPEPPSRSRIRTALLSLLFLAAGFTMAAAPAAPTVTGLVTPPSDEATLSLYEPATPLAAEIDAHILSHPLAQKLRADPSFQEARPHMKIPPAMRPQNLTGGTLLGPDKIEVPPLVFQNSKAELPTLISLSYLGPALCGHPGIVHGGLLATMLDEGLARACFPALPNKVGVTASLKIDYRLPCPAGSYVVLKAETTKVEGRKAWVKGWIELLGEGAEDGKKLVEAEALFIEPKGAASMPKIHSTS</sequence>
<keyword evidence="4" id="KW-1185">Reference proteome</keyword>
<accession>A0A2P7YWI6</accession>
<name>A0A2P7YWI6_9PEZI</name>
<evidence type="ECO:0000313" key="3">
    <source>
        <dbReference type="EMBL" id="PSK40328.1"/>
    </source>
</evidence>
<comment type="caution">
    <text evidence="3">The sequence shown here is derived from an EMBL/GenBank/DDBJ whole genome shotgun (WGS) entry which is preliminary data.</text>
</comment>
<dbReference type="STRING" id="40998.A0A2P7YWI6"/>
<protein>
    <recommendedName>
        <fullName evidence="2">Thioesterase domain-containing protein</fullName>
    </recommendedName>
</protein>
<dbReference type="InterPro" id="IPR006683">
    <property type="entry name" value="Thioestr_dom"/>
</dbReference>
<feature type="region of interest" description="Disordered" evidence="1">
    <location>
        <begin position="11"/>
        <end position="31"/>
    </location>
</feature>
<evidence type="ECO:0000256" key="1">
    <source>
        <dbReference type="SAM" id="MobiDB-lite"/>
    </source>
</evidence>
<feature type="domain" description="Thioesterase" evidence="2">
    <location>
        <begin position="165"/>
        <end position="225"/>
    </location>
</feature>
<dbReference type="OrthoDB" id="506431at2759"/>
<proteinExistence type="predicted"/>
<dbReference type="AlphaFoldDB" id="A0A2P7YWI6"/>
<dbReference type="EMBL" id="NHZQ01000358">
    <property type="protein sequence ID" value="PSK40328.1"/>
    <property type="molecule type" value="Genomic_DNA"/>
</dbReference>
<reference evidence="3 4" key="1">
    <citation type="submission" date="2017-05" db="EMBL/GenBank/DDBJ databases">
        <title>Draft genome sequence of Elsinoe australis.</title>
        <authorList>
            <person name="Cheng Q."/>
        </authorList>
    </citation>
    <scope>NUCLEOTIDE SEQUENCE [LARGE SCALE GENOMIC DNA]</scope>
    <source>
        <strain evidence="3 4">NL1</strain>
    </source>
</reference>
<dbReference type="InterPro" id="IPR052061">
    <property type="entry name" value="PTE-AB_protein"/>
</dbReference>
<dbReference type="Pfam" id="PF03061">
    <property type="entry name" value="4HBT"/>
    <property type="match status" value="1"/>
</dbReference>
<dbReference type="SUPFAM" id="SSF54637">
    <property type="entry name" value="Thioesterase/thiol ester dehydrase-isomerase"/>
    <property type="match status" value="1"/>
</dbReference>